<gene>
    <name evidence="1" type="ORF">AABB31_23310</name>
</gene>
<evidence type="ECO:0000313" key="1">
    <source>
        <dbReference type="EMBL" id="XFU26501.1"/>
    </source>
</evidence>
<reference evidence="1 2" key="2">
    <citation type="submission" date="2024-08" db="EMBL/GenBank/DDBJ databases">
        <title>Phylogenomic analyses of a clade within the roseobacter group suggest taxonomic reassignments of species of the genera Aestuariivita, Citreicella, Loktanella, Nautella, Pelagibaca, Ruegeria, Thalassobius, Thiobacimonas and Tropicibacter, and the proposal o.</title>
        <authorList>
            <person name="Jeon C.O."/>
        </authorList>
    </citation>
    <scope>NUCLEOTIDE SEQUENCE [LARGE SCALE GENOMIC DNA]</scope>
    <source>
        <strain evidence="1 2">SS1-5</strain>
    </source>
</reference>
<organism evidence="1 2">
    <name type="scientific">Yoonia rhodophyticola</name>
    <dbReference type="NCBI Taxonomy" id="3137370"/>
    <lineage>
        <taxon>Bacteria</taxon>
        <taxon>Pseudomonadati</taxon>
        <taxon>Pseudomonadota</taxon>
        <taxon>Alphaproteobacteria</taxon>
        <taxon>Rhodobacterales</taxon>
        <taxon>Paracoccaceae</taxon>
        <taxon>Yoonia</taxon>
    </lineage>
</organism>
<protein>
    <submittedName>
        <fullName evidence="1">Transposase</fullName>
    </submittedName>
</protein>
<dbReference type="Pfam" id="PF01527">
    <property type="entry name" value="HTH_Tnp_1"/>
    <property type="match status" value="1"/>
</dbReference>
<sequence length="65" mass="7462">MESNSSGPVPYLCRKHGVSDATFCKWRSKYGGMAYRPQPPPTTFQPCWNYTNGIHYRVKGRPQPE</sequence>
<dbReference type="RefSeq" id="WP_373635092.1">
    <property type="nucleotide sequence ID" value="NZ_CP151767.2"/>
</dbReference>
<dbReference type="InterPro" id="IPR002514">
    <property type="entry name" value="Transposase_8"/>
</dbReference>
<accession>A0ABZ3JCH5</accession>
<evidence type="ECO:0000313" key="2">
    <source>
        <dbReference type="Proteomes" id="UP001470809"/>
    </source>
</evidence>
<dbReference type="Proteomes" id="UP001470809">
    <property type="component" value="Chromosome"/>
</dbReference>
<proteinExistence type="predicted"/>
<dbReference type="EMBL" id="CP151767">
    <property type="protein sequence ID" value="XFU26501.1"/>
    <property type="molecule type" value="Genomic_DNA"/>
</dbReference>
<keyword evidence="2" id="KW-1185">Reference proteome</keyword>
<reference evidence="2" key="1">
    <citation type="submission" date="2024-04" db="EMBL/GenBank/DDBJ databases">
        <title>Phylogenomic analyses of a clade within the roseobacter group suggest taxonomic reassignments of species of the genera Aestuariivita, Citreicella, Loktanella, Nautella, Pelagibaca, Ruegeria, Thalassobius, Thiobacimonas and Tropicibacter, and the proposal o.</title>
        <authorList>
            <person name="Jeon C.O."/>
        </authorList>
    </citation>
    <scope>NUCLEOTIDE SEQUENCE [LARGE SCALE GENOMIC DNA]</scope>
    <source>
        <strain evidence="2">SS1-5</strain>
    </source>
</reference>
<name>A0ABZ3JCH5_9RHOB</name>